<sequence length="204" mass="24489">MEYRFFYPITEHQYNTKWKTKSFIESRTDIYFILTPLSDNFHIEHGLKLRNRKKLELKVREQRFENGQEYWIKKIHSHRRIDIDDMKSITKYLTKSNENQLIDRLNNSKPLILCYVNKIREQTHIGSGITQELTGLHLQFIRADDQSQIGSDLFFETACIEQSTSKLIDENIVERLCYKYGDMSINPMGYSEFLYQQYRRAVIV</sequence>
<comment type="caution">
    <text evidence="2">The sequence shown here is derived from an EMBL/GenBank/DDBJ whole genome shotgun (WGS) entry which is preliminary data.</text>
</comment>
<dbReference type="Proteomes" id="UP000663832">
    <property type="component" value="Unassembled WGS sequence"/>
</dbReference>
<reference evidence="2" key="1">
    <citation type="submission" date="2021-02" db="EMBL/GenBank/DDBJ databases">
        <authorList>
            <person name="Nowell W R."/>
        </authorList>
    </citation>
    <scope>NUCLEOTIDE SEQUENCE</scope>
</reference>
<gene>
    <name evidence="1" type="ORF">BJG266_LOCUS29927</name>
    <name evidence="2" type="ORF">QVE165_LOCUS46681</name>
</gene>
<dbReference type="EMBL" id="CAJNOM010000703">
    <property type="protein sequence ID" value="CAF1545992.1"/>
    <property type="molecule type" value="Genomic_DNA"/>
</dbReference>
<name>A0A815WTN4_9BILA</name>
<protein>
    <submittedName>
        <fullName evidence="2">Uncharacterized protein</fullName>
    </submittedName>
</protein>
<dbReference type="AlphaFoldDB" id="A0A815WTN4"/>
<keyword evidence="3" id="KW-1185">Reference proteome</keyword>
<dbReference type="OrthoDB" id="9989673at2759"/>
<proteinExistence type="predicted"/>
<evidence type="ECO:0000313" key="2">
    <source>
        <dbReference type="EMBL" id="CAF1545992.1"/>
    </source>
</evidence>
<evidence type="ECO:0000313" key="1">
    <source>
        <dbReference type="EMBL" id="CAF1257304.1"/>
    </source>
</evidence>
<evidence type="ECO:0000313" key="3">
    <source>
        <dbReference type="Proteomes" id="UP000663832"/>
    </source>
</evidence>
<accession>A0A815WTN4</accession>
<dbReference type="EMBL" id="CAJNOI010000364">
    <property type="protein sequence ID" value="CAF1257304.1"/>
    <property type="molecule type" value="Genomic_DNA"/>
</dbReference>
<organism evidence="2 3">
    <name type="scientific">Adineta steineri</name>
    <dbReference type="NCBI Taxonomy" id="433720"/>
    <lineage>
        <taxon>Eukaryota</taxon>
        <taxon>Metazoa</taxon>
        <taxon>Spiralia</taxon>
        <taxon>Gnathifera</taxon>
        <taxon>Rotifera</taxon>
        <taxon>Eurotatoria</taxon>
        <taxon>Bdelloidea</taxon>
        <taxon>Adinetida</taxon>
        <taxon>Adinetidae</taxon>
        <taxon>Adineta</taxon>
    </lineage>
</organism>
<dbReference type="Proteomes" id="UP000663877">
    <property type="component" value="Unassembled WGS sequence"/>
</dbReference>